<evidence type="ECO:0000313" key="3">
    <source>
        <dbReference type="EMBL" id="GAY66681.1"/>
    </source>
</evidence>
<evidence type="ECO:0000259" key="2">
    <source>
        <dbReference type="Pfam" id="PF07732"/>
    </source>
</evidence>
<comment type="similarity">
    <text evidence="1">Belongs to the multicopper oxidase family.</text>
</comment>
<evidence type="ECO:0000256" key="1">
    <source>
        <dbReference type="ARBA" id="ARBA00010609"/>
    </source>
</evidence>
<dbReference type="AlphaFoldDB" id="A0A2H5QPY6"/>
<keyword evidence="4" id="KW-1185">Reference proteome</keyword>
<dbReference type="GO" id="GO:0016491">
    <property type="term" value="F:oxidoreductase activity"/>
    <property type="evidence" value="ECO:0007669"/>
    <property type="project" value="TreeGrafter"/>
</dbReference>
<protein>
    <recommendedName>
        <fullName evidence="2">Plastocyanin-like domain-containing protein</fullName>
    </recommendedName>
</protein>
<name>A0A2H5QPY6_CITUN</name>
<dbReference type="SUPFAM" id="SSF49503">
    <property type="entry name" value="Cupredoxins"/>
    <property type="match status" value="1"/>
</dbReference>
<comment type="caution">
    <text evidence="3">The sequence shown here is derived from an EMBL/GenBank/DDBJ whole genome shotgun (WGS) entry which is preliminary data.</text>
</comment>
<dbReference type="GO" id="GO:0005507">
    <property type="term" value="F:copper ion binding"/>
    <property type="evidence" value="ECO:0007669"/>
    <property type="project" value="InterPro"/>
</dbReference>
<dbReference type="STRING" id="55188.A0A2H5QPY6"/>
<dbReference type="EMBL" id="BDQV01000604">
    <property type="protein sequence ID" value="GAY66681.1"/>
    <property type="molecule type" value="Genomic_DNA"/>
</dbReference>
<dbReference type="Gene3D" id="2.60.40.420">
    <property type="entry name" value="Cupredoxins - blue copper proteins"/>
    <property type="match status" value="1"/>
</dbReference>
<dbReference type="InterPro" id="IPR008972">
    <property type="entry name" value="Cupredoxin"/>
</dbReference>
<evidence type="ECO:0000313" key="4">
    <source>
        <dbReference type="Proteomes" id="UP000236630"/>
    </source>
</evidence>
<dbReference type="InterPro" id="IPR034288">
    <property type="entry name" value="CuRO_1_LCC"/>
</dbReference>
<dbReference type="Pfam" id="PF07732">
    <property type="entry name" value="Cu-oxidase_3"/>
    <property type="match status" value="1"/>
</dbReference>
<dbReference type="Proteomes" id="UP000236630">
    <property type="component" value="Unassembled WGS sequence"/>
</dbReference>
<gene>
    <name evidence="3" type="ORF">CUMW_250720</name>
</gene>
<accession>A0A2H5QPY6</accession>
<feature type="domain" description="Plastocyanin-like" evidence="2">
    <location>
        <begin position="39"/>
        <end position="153"/>
    </location>
</feature>
<dbReference type="InterPro" id="IPR045087">
    <property type="entry name" value="Cu-oxidase_fam"/>
</dbReference>
<proteinExistence type="inferred from homology"/>
<dbReference type="PANTHER" id="PTHR11709:SF292">
    <property type="entry name" value="LACCASE-1"/>
    <property type="match status" value="1"/>
</dbReference>
<sequence length="200" mass="22432">MKNEGHKHKTEEINNYNSPPNTNICGELVMFVELESDEVEWKTVSRLCNTKLLLLTVNGEYSGLAIAVYEGDNVQIKVTNRVAQNTTIRWHGIRQLRTGWSDGPAYITQCPIKGGQSYTYKFTIVNQRGTLLWHAHHSWQRASVYGAFIIYPRMPYPFSAPIQAEIPIIFDVNAVENDMKYGGGPDSSDACTINGLPGPL</sequence>
<dbReference type="InterPro" id="IPR011707">
    <property type="entry name" value="Cu-oxidase-like_N"/>
</dbReference>
<reference evidence="3 4" key="1">
    <citation type="journal article" date="2017" name="Front. Genet.">
        <title>Draft sequencing of the heterozygous diploid genome of Satsuma (Citrus unshiu Marc.) using a hybrid assembly approach.</title>
        <authorList>
            <person name="Shimizu T."/>
            <person name="Tanizawa Y."/>
            <person name="Mochizuki T."/>
            <person name="Nagasaki H."/>
            <person name="Yoshioka T."/>
            <person name="Toyoda A."/>
            <person name="Fujiyama A."/>
            <person name="Kaminuma E."/>
            <person name="Nakamura Y."/>
        </authorList>
    </citation>
    <scope>NUCLEOTIDE SEQUENCE [LARGE SCALE GENOMIC DNA]</scope>
    <source>
        <strain evidence="4">cv. Miyagawa wase</strain>
    </source>
</reference>
<dbReference type="PANTHER" id="PTHR11709">
    <property type="entry name" value="MULTI-COPPER OXIDASE"/>
    <property type="match status" value="1"/>
</dbReference>
<organism evidence="3 4">
    <name type="scientific">Citrus unshiu</name>
    <name type="common">Satsuma mandarin</name>
    <name type="synonym">Citrus nobilis var. unshiu</name>
    <dbReference type="NCBI Taxonomy" id="55188"/>
    <lineage>
        <taxon>Eukaryota</taxon>
        <taxon>Viridiplantae</taxon>
        <taxon>Streptophyta</taxon>
        <taxon>Embryophyta</taxon>
        <taxon>Tracheophyta</taxon>
        <taxon>Spermatophyta</taxon>
        <taxon>Magnoliopsida</taxon>
        <taxon>eudicotyledons</taxon>
        <taxon>Gunneridae</taxon>
        <taxon>Pentapetalae</taxon>
        <taxon>rosids</taxon>
        <taxon>malvids</taxon>
        <taxon>Sapindales</taxon>
        <taxon>Rutaceae</taxon>
        <taxon>Aurantioideae</taxon>
        <taxon>Citrus</taxon>
    </lineage>
</organism>
<dbReference type="CDD" id="cd13849">
    <property type="entry name" value="CuRO_1_LCC_plant"/>
    <property type="match status" value="1"/>
</dbReference>